<sequence length="181" mass="20206">MIILDNLGQFRRGRIWINDLPEMRYKVVDNLTSSVKVKPKNYTRPTSLALELLLSRRDMSNYALLGVKFIPGNDDRVNITVNVGEDEDELLNDNIAMKSDNVFVGIPLEYAEAVLNSAKNVIEETSQFPSGDLEFYIGAHGESGSSKFSFSKVTEVIVKLLISAPESKNTNELETFVSSNL</sequence>
<dbReference type="EMBL" id="LS992241">
    <property type="protein sequence ID" value="SYX81803.1"/>
    <property type="molecule type" value="Genomic_DNA"/>
</dbReference>
<organism evidence="1 2">
    <name type="scientific">Paenibacillus alvei</name>
    <name type="common">Bacillus alvei</name>
    <dbReference type="NCBI Taxonomy" id="44250"/>
    <lineage>
        <taxon>Bacteria</taxon>
        <taxon>Bacillati</taxon>
        <taxon>Bacillota</taxon>
        <taxon>Bacilli</taxon>
        <taxon>Bacillales</taxon>
        <taxon>Paenibacillaceae</taxon>
        <taxon>Paenibacillus</taxon>
    </lineage>
</organism>
<evidence type="ECO:0000313" key="1">
    <source>
        <dbReference type="EMBL" id="SYX81803.1"/>
    </source>
</evidence>
<proteinExistence type="predicted"/>
<name>A0A383R4Q0_PAEAL</name>
<protein>
    <submittedName>
        <fullName evidence="1">Uncharacterized protein</fullName>
    </submittedName>
</protein>
<gene>
    <name evidence="1" type="ORF">PBLR_10222</name>
</gene>
<dbReference type="AlphaFoldDB" id="A0A383R4Q0"/>
<dbReference type="Proteomes" id="UP000304148">
    <property type="component" value="Chromosome"/>
</dbReference>
<dbReference type="RefSeq" id="WP_138184368.1">
    <property type="nucleotide sequence ID" value="NZ_LS992241.1"/>
</dbReference>
<reference evidence="2" key="1">
    <citation type="submission" date="2018-08" db="EMBL/GenBank/DDBJ databases">
        <authorList>
            <person name="Chevrot R."/>
        </authorList>
    </citation>
    <scope>NUCLEOTIDE SEQUENCE [LARGE SCALE GENOMIC DNA]</scope>
</reference>
<accession>A0A383R4Q0</accession>
<evidence type="ECO:0000313" key="2">
    <source>
        <dbReference type="Proteomes" id="UP000304148"/>
    </source>
</evidence>